<sequence>MTGFDDRQTQTTSPLSLNANIAAKSSRFRCNYSIVAGNPLTTLVYGAIIYGTDLAKVSRGKKGTTIVASSRRWADSSPLLRDISIQDRGIQD</sequence>
<gene>
    <name evidence="1" type="ORF">HYALB_00004055</name>
</gene>
<dbReference type="Proteomes" id="UP000701801">
    <property type="component" value="Unassembled WGS sequence"/>
</dbReference>
<evidence type="ECO:0000313" key="1">
    <source>
        <dbReference type="EMBL" id="CAG8983227.1"/>
    </source>
</evidence>
<keyword evidence="2" id="KW-1185">Reference proteome</keyword>
<accession>A0A9N9M329</accession>
<evidence type="ECO:0000313" key="2">
    <source>
        <dbReference type="Proteomes" id="UP000701801"/>
    </source>
</evidence>
<name>A0A9N9M329_9HELO</name>
<reference evidence="1" key="1">
    <citation type="submission" date="2021-07" db="EMBL/GenBank/DDBJ databases">
        <authorList>
            <person name="Durling M."/>
        </authorList>
    </citation>
    <scope>NUCLEOTIDE SEQUENCE</scope>
</reference>
<organism evidence="1 2">
    <name type="scientific">Hymenoscyphus albidus</name>
    <dbReference type="NCBI Taxonomy" id="595503"/>
    <lineage>
        <taxon>Eukaryota</taxon>
        <taxon>Fungi</taxon>
        <taxon>Dikarya</taxon>
        <taxon>Ascomycota</taxon>
        <taxon>Pezizomycotina</taxon>
        <taxon>Leotiomycetes</taxon>
        <taxon>Helotiales</taxon>
        <taxon>Helotiaceae</taxon>
        <taxon>Hymenoscyphus</taxon>
    </lineage>
</organism>
<dbReference type="AlphaFoldDB" id="A0A9N9M329"/>
<protein>
    <submittedName>
        <fullName evidence="1">Uncharacterized protein</fullName>
    </submittedName>
</protein>
<comment type="caution">
    <text evidence="1">The sequence shown here is derived from an EMBL/GenBank/DDBJ whole genome shotgun (WGS) entry which is preliminary data.</text>
</comment>
<proteinExistence type="predicted"/>
<dbReference type="EMBL" id="CAJVRM010000719">
    <property type="protein sequence ID" value="CAG8983227.1"/>
    <property type="molecule type" value="Genomic_DNA"/>
</dbReference>